<feature type="transmembrane region" description="Helical" evidence="1">
    <location>
        <begin position="19"/>
        <end position="37"/>
    </location>
</feature>
<accession>A0A2R5FAC0</accession>
<reference evidence="2 3" key="1">
    <citation type="journal article" date="2018" name="Environ. Microbiol.">
        <title>Isolation and genomic characterization of Novimethylophilus kurashikiensis gen. nov. sp. nov., a new lanthanide-dependent methylotrophic species of Methylophilaceae.</title>
        <authorList>
            <person name="Lv H."/>
            <person name="Sahin N."/>
            <person name="Tani A."/>
        </authorList>
    </citation>
    <scope>NUCLEOTIDE SEQUENCE [LARGE SCALE GENOMIC DNA]</scope>
    <source>
        <strain evidence="2 3">La2-4</strain>
    </source>
</reference>
<evidence type="ECO:0000313" key="3">
    <source>
        <dbReference type="Proteomes" id="UP000245081"/>
    </source>
</evidence>
<keyword evidence="3" id="KW-1185">Reference proteome</keyword>
<dbReference type="AlphaFoldDB" id="A0A2R5FAC0"/>
<comment type="caution">
    <text evidence="2">The sequence shown here is derived from an EMBL/GenBank/DDBJ whole genome shotgun (WGS) entry which is preliminary data.</text>
</comment>
<keyword evidence="1" id="KW-1133">Transmembrane helix</keyword>
<keyword evidence="1" id="KW-0472">Membrane</keyword>
<evidence type="ECO:0000256" key="1">
    <source>
        <dbReference type="SAM" id="Phobius"/>
    </source>
</evidence>
<gene>
    <name evidence="2" type="ORF">NMK_2576</name>
</gene>
<dbReference type="Proteomes" id="UP000245081">
    <property type="component" value="Unassembled WGS sequence"/>
</dbReference>
<proteinExistence type="predicted"/>
<feature type="transmembrane region" description="Helical" evidence="1">
    <location>
        <begin position="58"/>
        <end position="76"/>
    </location>
</feature>
<sequence length="81" mass="9365">MYIPGKRTPGTHFHGEPAWLLYAAMICASLNMLSVVVDHYDIRNNEINYKRFAKVTQFLGWGLFILALVLDLFVFHKGTRH</sequence>
<dbReference type="EMBL" id="BDOQ01000013">
    <property type="protein sequence ID" value="GBG14975.1"/>
    <property type="molecule type" value="Genomic_DNA"/>
</dbReference>
<protein>
    <submittedName>
        <fullName evidence="2">Uncharacterized protein</fullName>
    </submittedName>
</protein>
<name>A0A2R5FAC0_9PROT</name>
<keyword evidence="1" id="KW-0812">Transmembrane</keyword>
<evidence type="ECO:0000313" key="2">
    <source>
        <dbReference type="EMBL" id="GBG14975.1"/>
    </source>
</evidence>
<organism evidence="2 3">
    <name type="scientific">Novimethylophilus kurashikiensis</name>
    <dbReference type="NCBI Taxonomy" id="1825523"/>
    <lineage>
        <taxon>Bacteria</taxon>
        <taxon>Pseudomonadati</taxon>
        <taxon>Pseudomonadota</taxon>
        <taxon>Betaproteobacteria</taxon>
        <taxon>Nitrosomonadales</taxon>
        <taxon>Methylophilaceae</taxon>
        <taxon>Novimethylophilus</taxon>
    </lineage>
</organism>